<protein>
    <submittedName>
        <fullName evidence="1">Uncharacterized protein</fullName>
    </submittedName>
</protein>
<proteinExistence type="predicted"/>
<organism evidence="1 2">
    <name type="scientific">Chlamydia trachomatis serovar A (strain A2497)</name>
    <dbReference type="NCBI Taxonomy" id="580047"/>
    <lineage>
        <taxon>Bacteria</taxon>
        <taxon>Pseudomonadati</taxon>
        <taxon>Chlamydiota</taxon>
        <taxon>Chlamydiia</taxon>
        <taxon>Chlamydiales</taxon>
        <taxon>Chlamydiaceae</taxon>
        <taxon>Chlamydia/Chlamydophila group</taxon>
        <taxon>Chlamydia</taxon>
    </lineage>
</organism>
<name>G4NNT6_CHLT4</name>
<dbReference type="EMBL" id="CP002401">
    <property type="protein sequence ID" value="AEP35631.1"/>
    <property type="molecule type" value="Genomic_DNA"/>
</dbReference>
<dbReference type="Proteomes" id="UP000009287">
    <property type="component" value="Chromosome"/>
</dbReference>
<evidence type="ECO:0000313" key="1">
    <source>
        <dbReference type="EMBL" id="AEP35631.1"/>
    </source>
</evidence>
<gene>
    <name evidence="1" type="ordered locus">CTO_1006</name>
</gene>
<sequence length="31" mass="3518">MQENRESLSLTRSLALFESLATVCMLIARAY</sequence>
<reference evidence="1 2" key="1">
    <citation type="journal article" date="2011" name="J. Exp. Med.">
        <title>A live-attenuated chlamydial vaccine protects against trachoma in nonhuman primates.</title>
        <authorList>
            <person name="Kari L."/>
            <person name="Whitmire W.M."/>
            <person name="Olivares-Zavaleta N."/>
            <person name="Goheen M.M."/>
            <person name="Taylor L.D."/>
            <person name="Carlson J.H."/>
            <person name="Sturdevant G.L."/>
            <person name="Lu C."/>
            <person name="Bakios L.E."/>
            <person name="Randall L.B."/>
            <person name="Parnell M.J."/>
            <person name="Zhong G."/>
            <person name="Caldwell H.D."/>
        </authorList>
    </citation>
    <scope>NUCLEOTIDE SEQUENCE [LARGE SCALE GENOMIC DNA]</scope>
    <source>
        <strain evidence="1 2">A2497</strain>
    </source>
</reference>
<evidence type="ECO:0000313" key="2">
    <source>
        <dbReference type="Proteomes" id="UP000009287"/>
    </source>
</evidence>
<accession>G4NNT6</accession>
<dbReference type="KEGG" id="cra:CTO_1006"/>
<dbReference type="AlphaFoldDB" id="G4NNT6"/>